<sequence length="96" mass="9657">MTDGATATVLRDATGSVFLHGGRAPVRTTTGCWTTVAAGDLVLVPRPGDLKVRGEDGAGLAAVVFAGPDPAEGDRRDGVSATGAQPPRRICSSIAL</sequence>
<dbReference type="GeneID" id="98052565"/>
<evidence type="ECO:0000313" key="1">
    <source>
        <dbReference type="EMBL" id="NYG02526.1"/>
    </source>
</evidence>
<evidence type="ECO:0000313" key="2">
    <source>
        <dbReference type="Proteomes" id="UP000549695"/>
    </source>
</evidence>
<reference evidence="1 2" key="1">
    <citation type="submission" date="2020-07" db="EMBL/GenBank/DDBJ databases">
        <title>Sequencing the genomes of 1000 actinobacteria strains.</title>
        <authorList>
            <person name="Klenk H.-P."/>
        </authorList>
    </citation>
    <scope>NUCLEOTIDE SEQUENCE [LARGE SCALE GENOMIC DNA]</scope>
    <source>
        <strain evidence="1 2">DSM 44749</strain>
    </source>
</reference>
<keyword evidence="2" id="KW-1185">Reference proteome</keyword>
<dbReference type="AlphaFoldDB" id="A0A852W9I6"/>
<accession>A0A852W9I6</accession>
<dbReference type="Proteomes" id="UP000549695">
    <property type="component" value="Unassembled WGS sequence"/>
</dbReference>
<gene>
    <name evidence="1" type="ORF">HDA37_002811</name>
</gene>
<dbReference type="RefSeq" id="WP_179761331.1">
    <property type="nucleotide sequence ID" value="NZ_BAAAJZ010000003.1"/>
</dbReference>
<protein>
    <submittedName>
        <fullName evidence="1">Uncharacterized protein</fullName>
    </submittedName>
</protein>
<name>A0A852W9I6_PSEA5</name>
<organism evidence="1 2">
    <name type="scientific">Pseudonocardia alni</name>
    <name type="common">Amycolata alni</name>
    <dbReference type="NCBI Taxonomy" id="33907"/>
    <lineage>
        <taxon>Bacteria</taxon>
        <taxon>Bacillati</taxon>
        <taxon>Actinomycetota</taxon>
        <taxon>Actinomycetes</taxon>
        <taxon>Pseudonocardiales</taxon>
        <taxon>Pseudonocardiaceae</taxon>
        <taxon>Pseudonocardia</taxon>
    </lineage>
</organism>
<proteinExistence type="predicted"/>
<comment type="caution">
    <text evidence="1">The sequence shown here is derived from an EMBL/GenBank/DDBJ whole genome shotgun (WGS) entry which is preliminary data.</text>
</comment>
<dbReference type="EMBL" id="JACCCZ010000001">
    <property type="protein sequence ID" value="NYG02526.1"/>
    <property type="molecule type" value="Genomic_DNA"/>
</dbReference>